<keyword evidence="8" id="KW-0288">FMN</keyword>
<keyword evidence="15" id="KW-0511">Multifunctional enzyme</keyword>
<protein>
    <recommendedName>
        <fullName evidence="6">Bifunctional riboflavin kinase/FMN adenylyltransferase</fullName>
        <ecNumber evidence="4">2.7.1.26</ecNumber>
        <ecNumber evidence="5">2.7.7.2</ecNumber>
    </recommendedName>
</protein>
<dbReference type="Pfam" id="PF01687">
    <property type="entry name" value="Flavokinase"/>
    <property type="match status" value="1"/>
</dbReference>
<evidence type="ECO:0000256" key="12">
    <source>
        <dbReference type="ARBA" id="ARBA00022777"/>
    </source>
</evidence>
<dbReference type="UniPathway" id="UPA00276">
    <property type="reaction ID" value="UER00406"/>
</dbReference>
<dbReference type="SMART" id="SM00904">
    <property type="entry name" value="Flavokinase"/>
    <property type="match status" value="1"/>
</dbReference>
<evidence type="ECO:0000313" key="17">
    <source>
        <dbReference type="EMBL" id="GAH59959.1"/>
    </source>
</evidence>
<evidence type="ECO:0000256" key="9">
    <source>
        <dbReference type="ARBA" id="ARBA00022679"/>
    </source>
</evidence>
<evidence type="ECO:0000256" key="3">
    <source>
        <dbReference type="ARBA" id="ARBA00010214"/>
    </source>
</evidence>
<dbReference type="GO" id="GO:0009231">
    <property type="term" value="P:riboflavin biosynthetic process"/>
    <property type="evidence" value="ECO:0007669"/>
    <property type="project" value="InterPro"/>
</dbReference>
<dbReference type="AlphaFoldDB" id="X1I1N0"/>
<dbReference type="EC" id="2.7.1.26" evidence="4"/>
<dbReference type="Gene3D" id="2.40.30.30">
    <property type="entry name" value="Riboflavin kinase-like"/>
    <property type="match status" value="1"/>
</dbReference>
<keyword evidence="11" id="KW-0547">Nucleotide-binding</keyword>
<keyword evidence="10" id="KW-0548">Nucleotidyltransferase</keyword>
<keyword evidence="7" id="KW-0285">Flavoprotein</keyword>
<dbReference type="UniPathway" id="UPA00277">
    <property type="reaction ID" value="UER00407"/>
</dbReference>
<evidence type="ECO:0000256" key="13">
    <source>
        <dbReference type="ARBA" id="ARBA00022827"/>
    </source>
</evidence>
<evidence type="ECO:0000256" key="1">
    <source>
        <dbReference type="ARBA" id="ARBA00004726"/>
    </source>
</evidence>
<comment type="pathway">
    <text evidence="1">Cofactor biosynthesis; FAD biosynthesis; FAD from FMN: step 1/1.</text>
</comment>
<evidence type="ECO:0000256" key="7">
    <source>
        <dbReference type="ARBA" id="ARBA00022630"/>
    </source>
</evidence>
<keyword evidence="14" id="KW-0067">ATP-binding</keyword>
<keyword evidence="9" id="KW-0808">Transferase</keyword>
<evidence type="ECO:0000256" key="10">
    <source>
        <dbReference type="ARBA" id="ARBA00022695"/>
    </source>
</evidence>
<evidence type="ECO:0000256" key="11">
    <source>
        <dbReference type="ARBA" id="ARBA00022741"/>
    </source>
</evidence>
<keyword evidence="12" id="KW-0418">Kinase</keyword>
<dbReference type="GO" id="GO:0006747">
    <property type="term" value="P:FAD biosynthetic process"/>
    <property type="evidence" value="ECO:0007669"/>
    <property type="project" value="UniProtKB-UniPathway"/>
</dbReference>
<dbReference type="InterPro" id="IPR023468">
    <property type="entry name" value="Riboflavin_kinase"/>
</dbReference>
<dbReference type="NCBIfam" id="TIGR00083">
    <property type="entry name" value="ribF"/>
    <property type="match status" value="1"/>
</dbReference>
<dbReference type="EC" id="2.7.7.2" evidence="5"/>
<dbReference type="SUPFAM" id="SSF82114">
    <property type="entry name" value="Riboflavin kinase-like"/>
    <property type="match status" value="1"/>
</dbReference>
<sequence>HYSAREFIKKILVDMIGVKYLVVGYNHQFGKNRQGDFQTLLSCSEEYHFMVEQLDAKIVDEEKVSSTKIREALLSGRIKTANSFLGYDYFLNGTIVAGKKIGRSIGFPTVNVLAEEDYKMIPRDGVYAVELVLGGKTFRGMLNAGIRPTVNSGGEAKSIEVHIFNFDQEIYGQDVTLIFKQRIRDEKMFENMEALAKQLKLDKQEALKILAGEKL</sequence>
<dbReference type="InterPro" id="IPR015865">
    <property type="entry name" value="Riboflavin_kinase_bac/euk"/>
</dbReference>
<dbReference type="GO" id="GO:0008531">
    <property type="term" value="F:riboflavin kinase activity"/>
    <property type="evidence" value="ECO:0007669"/>
    <property type="project" value="UniProtKB-EC"/>
</dbReference>
<dbReference type="InterPro" id="IPR002606">
    <property type="entry name" value="Riboflavin_kinase_bac"/>
</dbReference>
<feature type="domain" description="Riboflavin kinase" evidence="16">
    <location>
        <begin position="84"/>
        <end position="211"/>
    </location>
</feature>
<reference evidence="17" key="1">
    <citation type="journal article" date="2014" name="Front. Microbiol.">
        <title>High frequency of phylogenetically diverse reductive dehalogenase-homologous genes in deep subseafloor sedimentary metagenomes.</title>
        <authorList>
            <person name="Kawai M."/>
            <person name="Futagami T."/>
            <person name="Toyoda A."/>
            <person name="Takaki Y."/>
            <person name="Nishi S."/>
            <person name="Hori S."/>
            <person name="Arai W."/>
            <person name="Tsubouchi T."/>
            <person name="Morono Y."/>
            <person name="Uchiyama I."/>
            <person name="Ito T."/>
            <person name="Fujiyama A."/>
            <person name="Inagaki F."/>
            <person name="Takami H."/>
        </authorList>
    </citation>
    <scope>NUCLEOTIDE SEQUENCE</scope>
    <source>
        <strain evidence="17">Expedition CK06-06</strain>
    </source>
</reference>
<gene>
    <name evidence="17" type="ORF">S03H2_35010</name>
</gene>
<dbReference type="GO" id="GO:0003919">
    <property type="term" value="F:FMN adenylyltransferase activity"/>
    <property type="evidence" value="ECO:0007669"/>
    <property type="project" value="UniProtKB-EC"/>
</dbReference>
<dbReference type="InterPro" id="IPR023465">
    <property type="entry name" value="Riboflavin_kinase_dom_sf"/>
</dbReference>
<dbReference type="Pfam" id="PF06574">
    <property type="entry name" value="FAD_syn"/>
    <property type="match status" value="1"/>
</dbReference>
<dbReference type="InterPro" id="IPR014729">
    <property type="entry name" value="Rossmann-like_a/b/a_fold"/>
</dbReference>
<feature type="non-terminal residue" evidence="17">
    <location>
        <position position="1"/>
    </location>
</feature>
<dbReference type="GO" id="GO:0005524">
    <property type="term" value="F:ATP binding"/>
    <property type="evidence" value="ECO:0007669"/>
    <property type="project" value="UniProtKB-KW"/>
</dbReference>
<dbReference type="PANTHER" id="PTHR22749">
    <property type="entry name" value="RIBOFLAVIN KINASE/FMN ADENYLYLTRANSFERASE"/>
    <property type="match status" value="1"/>
</dbReference>
<evidence type="ECO:0000256" key="8">
    <source>
        <dbReference type="ARBA" id="ARBA00022643"/>
    </source>
</evidence>
<keyword evidence="13" id="KW-0274">FAD</keyword>
<evidence type="ECO:0000256" key="4">
    <source>
        <dbReference type="ARBA" id="ARBA00012105"/>
    </source>
</evidence>
<dbReference type="PANTHER" id="PTHR22749:SF6">
    <property type="entry name" value="RIBOFLAVIN KINASE"/>
    <property type="match status" value="1"/>
</dbReference>
<organism evidence="17">
    <name type="scientific">marine sediment metagenome</name>
    <dbReference type="NCBI Taxonomy" id="412755"/>
    <lineage>
        <taxon>unclassified sequences</taxon>
        <taxon>metagenomes</taxon>
        <taxon>ecological metagenomes</taxon>
    </lineage>
</organism>
<comment type="pathway">
    <text evidence="2">Cofactor biosynthesis; FMN biosynthesis; FMN from riboflavin (ATP route): step 1/1.</text>
</comment>
<evidence type="ECO:0000256" key="15">
    <source>
        <dbReference type="ARBA" id="ARBA00023268"/>
    </source>
</evidence>
<comment type="similarity">
    <text evidence="3">Belongs to the RibF family.</text>
</comment>
<evidence type="ECO:0000256" key="14">
    <source>
        <dbReference type="ARBA" id="ARBA00022840"/>
    </source>
</evidence>
<evidence type="ECO:0000256" key="2">
    <source>
        <dbReference type="ARBA" id="ARBA00005201"/>
    </source>
</evidence>
<dbReference type="GO" id="GO:0009398">
    <property type="term" value="P:FMN biosynthetic process"/>
    <property type="evidence" value="ECO:0007669"/>
    <property type="project" value="UniProtKB-UniPathway"/>
</dbReference>
<proteinExistence type="inferred from homology"/>
<evidence type="ECO:0000256" key="5">
    <source>
        <dbReference type="ARBA" id="ARBA00012393"/>
    </source>
</evidence>
<dbReference type="InterPro" id="IPR015864">
    <property type="entry name" value="FAD_synthase"/>
</dbReference>
<dbReference type="SUPFAM" id="SSF52374">
    <property type="entry name" value="Nucleotidylyl transferase"/>
    <property type="match status" value="1"/>
</dbReference>
<comment type="caution">
    <text evidence="17">The sequence shown here is derived from an EMBL/GenBank/DDBJ whole genome shotgun (WGS) entry which is preliminary data.</text>
</comment>
<evidence type="ECO:0000256" key="6">
    <source>
        <dbReference type="ARBA" id="ARBA00018483"/>
    </source>
</evidence>
<accession>X1I1N0</accession>
<evidence type="ECO:0000259" key="16">
    <source>
        <dbReference type="SMART" id="SM00904"/>
    </source>
</evidence>
<dbReference type="Gene3D" id="3.40.50.620">
    <property type="entry name" value="HUPs"/>
    <property type="match status" value="1"/>
</dbReference>
<name>X1I1N0_9ZZZZ</name>
<dbReference type="EMBL" id="BARU01021387">
    <property type="protein sequence ID" value="GAH59959.1"/>
    <property type="molecule type" value="Genomic_DNA"/>
</dbReference>